<dbReference type="InterPro" id="IPR046977">
    <property type="entry name" value="RsmC/RlmG"/>
</dbReference>
<dbReference type="InterPro" id="IPR002052">
    <property type="entry name" value="DNA_methylase_N6_adenine_CS"/>
</dbReference>
<dbReference type="InterPro" id="IPR007848">
    <property type="entry name" value="Small_mtfrase_dom"/>
</dbReference>
<dbReference type="PANTHER" id="PTHR47816:SF4">
    <property type="entry name" value="RIBOSOMAL RNA SMALL SUBUNIT METHYLTRANSFERASE C"/>
    <property type="match status" value="1"/>
</dbReference>
<dbReference type="GO" id="GO:0008757">
    <property type="term" value="F:S-adenosylmethionine-dependent methyltransferase activity"/>
    <property type="evidence" value="ECO:0007669"/>
    <property type="project" value="InterPro"/>
</dbReference>
<dbReference type="PANTHER" id="PTHR47816">
    <property type="entry name" value="RIBOSOMAL RNA SMALL SUBUNIT METHYLTRANSFERASE C"/>
    <property type="match status" value="1"/>
</dbReference>
<evidence type="ECO:0000313" key="7">
    <source>
        <dbReference type="EMBL" id="AMO69560.1"/>
    </source>
</evidence>
<dbReference type="Pfam" id="PF05175">
    <property type="entry name" value="MTS"/>
    <property type="match status" value="1"/>
</dbReference>
<proteinExistence type="predicted"/>
<keyword evidence="2" id="KW-0698">rRNA processing</keyword>
<keyword evidence="3" id="KW-0489">Methyltransferase</keyword>
<dbReference type="GO" id="GO:0006364">
    <property type="term" value="P:rRNA processing"/>
    <property type="evidence" value="ECO:0007669"/>
    <property type="project" value="UniProtKB-KW"/>
</dbReference>
<name>A0A127M8K6_9GAMM</name>
<dbReference type="KEGG" id="zal:AZF00_15195"/>
<evidence type="ECO:0000256" key="4">
    <source>
        <dbReference type="ARBA" id="ARBA00022679"/>
    </source>
</evidence>
<dbReference type="STRING" id="1470434.AZF00_15195"/>
<dbReference type="GO" id="GO:0008170">
    <property type="term" value="F:N-methyltransferase activity"/>
    <property type="evidence" value="ECO:0007669"/>
    <property type="project" value="UniProtKB-ARBA"/>
</dbReference>
<dbReference type="SUPFAM" id="SSF53335">
    <property type="entry name" value="S-adenosyl-L-methionine-dependent methyltransferases"/>
    <property type="match status" value="1"/>
</dbReference>
<dbReference type="Proteomes" id="UP000074119">
    <property type="component" value="Chromosome"/>
</dbReference>
<keyword evidence="1" id="KW-0963">Cytoplasm</keyword>
<dbReference type="CDD" id="cd02440">
    <property type="entry name" value="AdoMet_MTases"/>
    <property type="match status" value="1"/>
</dbReference>
<evidence type="ECO:0000256" key="3">
    <source>
        <dbReference type="ARBA" id="ARBA00022603"/>
    </source>
</evidence>
<evidence type="ECO:0000256" key="2">
    <source>
        <dbReference type="ARBA" id="ARBA00022552"/>
    </source>
</evidence>
<keyword evidence="4" id="KW-0808">Transferase</keyword>
<evidence type="ECO:0000313" key="8">
    <source>
        <dbReference type="Proteomes" id="UP000074119"/>
    </source>
</evidence>
<accession>A0A127M8K6</accession>
<evidence type="ECO:0000256" key="1">
    <source>
        <dbReference type="ARBA" id="ARBA00022490"/>
    </source>
</evidence>
<organism evidence="7 8">
    <name type="scientific">Zhongshania aliphaticivorans</name>
    <dbReference type="NCBI Taxonomy" id="1470434"/>
    <lineage>
        <taxon>Bacteria</taxon>
        <taxon>Pseudomonadati</taxon>
        <taxon>Pseudomonadota</taxon>
        <taxon>Gammaproteobacteria</taxon>
        <taxon>Cellvibrionales</taxon>
        <taxon>Spongiibacteraceae</taxon>
        <taxon>Zhongshania</taxon>
    </lineage>
</organism>
<evidence type="ECO:0000256" key="5">
    <source>
        <dbReference type="ARBA" id="ARBA00022691"/>
    </source>
</evidence>
<dbReference type="GO" id="GO:0003676">
    <property type="term" value="F:nucleic acid binding"/>
    <property type="evidence" value="ECO:0007669"/>
    <property type="project" value="InterPro"/>
</dbReference>
<dbReference type="AlphaFoldDB" id="A0A127M8K6"/>
<dbReference type="InterPro" id="IPR029063">
    <property type="entry name" value="SAM-dependent_MTases_sf"/>
</dbReference>
<protein>
    <recommendedName>
        <fullName evidence="6">Methyltransferase small domain-containing protein</fullName>
    </recommendedName>
</protein>
<dbReference type="Gene3D" id="3.40.50.150">
    <property type="entry name" value="Vaccinia Virus protein VP39"/>
    <property type="match status" value="2"/>
</dbReference>
<evidence type="ECO:0000259" key="6">
    <source>
        <dbReference type="Pfam" id="PF05175"/>
    </source>
</evidence>
<dbReference type="RefSeq" id="WP_062384162.1">
    <property type="nucleotide sequence ID" value="NZ_CP014544.1"/>
</dbReference>
<dbReference type="GO" id="GO:0032259">
    <property type="term" value="P:methylation"/>
    <property type="evidence" value="ECO:0007669"/>
    <property type="project" value="UniProtKB-KW"/>
</dbReference>
<gene>
    <name evidence="7" type="ORF">AZF00_15195</name>
</gene>
<dbReference type="PROSITE" id="PS00092">
    <property type="entry name" value="N6_MTASE"/>
    <property type="match status" value="1"/>
</dbReference>
<feature type="domain" description="Methyltransferase small" evidence="6">
    <location>
        <begin position="180"/>
        <end position="349"/>
    </location>
</feature>
<keyword evidence="5" id="KW-0949">S-adenosyl-L-methionine</keyword>
<sequence>MSSEQSNSIASDTALMALYQQFSGMPTPAWWFADEHVAAMPLPAARADWHSYSNRCDIAGLLRRAGYPVTLADFVVPVDIPRPQTVCYRVSKEKALVNYLINQALAALPVGGSLYLAGHKNDGLHNYAKKAAALVGGTADIKKYGGAAYIATISKYAEPSGLLPDSDYTQIQEIAQSPSLYSKPGVFGWQKIDRGSALLVEQLPAFWAGFVQRPASLVDLGCGYGFITVMAAAQLPASNWLLTDNNATALLAARKNCEVSGINAQIELADCASGLNGPYDAVLCNPPFHKGFAVAGSLTDQFIGAAHRLLGRKGRALFVVNQFIPLERKAAALFASAQVLVEQDGFKVVCLSK</sequence>
<dbReference type="EMBL" id="CP014544">
    <property type="protein sequence ID" value="AMO69560.1"/>
    <property type="molecule type" value="Genomic_DNA"/>
</dbReference>
<reference evidence="7 8" key="1">
    <citation type="submission" date="2015-12" db="EMBL/GenBank/DDBJ databases">
        <authorList>
            <person name="Shamseldin A."/>
            <person name="Moawad H."/>
            <person name="Abd El-Rahim W.M."/>
            <person name="Sadowsky M.J."/>
        </authorList>
    </citation>
    <scope>NUCLEOTIDE SEQUENCE [LARGE SCALE GENOMIC DNA]</scope>
    <source>
        <strain evidence="7 8">SM2</strain>
    </source>
</reference>